<evidence type="ECO:0000256" key="1">
    <source>
        <dbReference type="SAM" id="MobiDB-lite"/>
    </source>
</evidence>
<dbReference type="EMBL" id="DVFZ01000090">
    <property type="protein sequence ID" value="HIQ83236.1"/>
    <property type="molecule type" value="Genomic_DNA"/>
</dbReference>
<reference evidence="2" key="1">
    <citation type="submission" date="2020-10" db="EMBL/GenBank/DDBJ databases">
        <authorList>
            <person name="Gilroy R."/>
        </authorList>
    </citation>
    <scope>NUCLEOTIDE SEQUENCE</scope>
    <source>
        <strain evidence="2">ChiSjej6B24-2974</strain>
    </source>
</reference>
<accession>A0A9D0ZPG0</accession>
<protein>
    <submittedName>
        <fullName evidence="2">Uncharacterized protein</fullName>
    </submittedName>
</protein>
<gene>
    <name evidence="2" type="ORF">IAA52_09060</name>
</gene>
<reference evidence="2" key="2">
    <citation type="journal article" date="2021" name="PeerJ">
        <title>Extensive microbial diversity within the chicken gut microbiome revealed by metagenomics and culture.</title>
        <authorList>
            <person name="Gilroy R."/>
            <person name="Ravi A."/>
            <person name="Getino M."/>
            <person name="Pursley I."/>
            <person name="Horton D.L."/>
            <person name="Alikhan N.F."/>
            <person name="Baker D."/>
            <person name="Gharbi K."/>
            <person name="Hall N."/>
            <person name="Watson M."/>
            <person name="Adriaenssens E.M."/>
            <person name="Foster-Nyarko E."/>
            <person name="Jarju S."/>
            <person name="Secka A."/>
            <person name="Antonio M."/>
            <person name="Oren A."/>
            <person name="Chaudhuri R.R."/>
            <person name="La Ragione R."/>
            <person name="Hildebrand F."/>
            <person name="Pallen M.J."/>
        </authorList>
    </citation>
    <scope>NUCLEOTIDE SEQUENCE</scope>
    <source>
        <strain evidence="2">ChiSjej6B24-2974</strain>
    </source>
</reference>
<name>A0A9D0ZPG0_9FIRM</name>
<sequence>MTKLSEQIGYIRGIIGSMELAPDSPNAKLLTALADILEGFAGEIGDLRDDLTELNDFVESLDEDLEDLEAAFDGDERDPDFAGEDEEYEDEDDGEYDGHFASESGLRVISSGAENSGSKPLAGSICTECGKVFFVPLDEIKEENELYTCPHCHKPVDFTPLGPDNAPIAKPYRE</sequence>
<feature type="compositionally biased region" description="Acidic residues" evidence="1">
    <location>
        <begin position="70"/>
        <end position="95"/>
    </location>
</feature>
<dbReference type="InterPro" id="IPR054688">
    <property type="entry name" value="CD1247_N"/>
</dbReference>
<comment type="caution">
    <text evidence="2">The sequence shown here is derived from an EMBL/GenBank/DDBJ whole genome shotgun (WGS) entry which is preliminary data.</text>
</comment>
<evidence type="ECO:0000313" key="2">
    <source>
        <dbReference type="EMBL" id="HIQ83236.1"/>
    </source>
</evidence>
<dbReference type="Proteomes" id="UP000824260">
    <property type="component" value="Unassembled WGS sequence"/>
</dbReference>
<dbReference type="NCBIfam" id="NF045650">
    <property type="entry name" value="CD1247_Nterm"/>
    <property type="match status" value="1"/>
</dbReference>
<feature type="region of interest" description="Disordered" evidence="1">
    <location>
        <begin position="70"/>
        <end position="99"/>
    </location>
</feature>
<dbReference type="AlphaFoldDB" id="A0A9D0ZPG0"/>
<evidence type="ECO:0000313" key="3">
    <source>
        <dbReference type="Proteomes" id="UP000824260"/>
    </source>
</evidence>
<proteinExistence type="predicted"/>
<organism evidence="2 3">
    <name type="scientific">Candidatus Pullichristensenella stercorigallinarum</name>
    <dbReference type="NCBI Taxonomy" id="2840909"/>
    <lineage>
        <taxon>Bacteria</taxon>
        <taxon>Bacillati</taxon>
        <taxon>Bacillota</taxon>
        <taxon>Clostridia</taxon>
        <taxon>Candidatus Pullichristensenella</taxon>
    </lineage>
</organism>